<evidence type="ECO:0008006" key="3">
    <source>
        <dbReference type="Google" id="ProtNLM"/>
    </source>
</evidence>
<dbReference type="PANTHER" id="PTHR46060">
    <property type="entry name" value="MARINER MOS1 TRANSPOSASE-LIKE PROTEIN"/>
    <property type="match status" value="1"/>
</dbReference>
<dbReference type="OrthoDB" id="616263at2759"/>
<proteinExistence type="predicted"/>
<evidence type="ECO:0000313" key="1">
    <source>
        <dbReference type="EMBL" id="KHJ83017.1"/>
    </source>
</evidence>
<name>A0A0B1SHL6_OESDE</name>
<dbReference type="Proteomes" id="UP000053660">
    <property type="component" value="Unassembled WGS sequence"/>
</dbReference>
<dbReference type="InterPro" id="IPR001888">
    <property type="entry name" value="Transposase_1"/>
</dbReference>
<dbReference type="GO" id="GO:0003676">
    <property type="term" value="F:nucleic acid binding"/>
    <property type="evidence" value="ECO:0007669"/>
    <property type="project" value="InterPro"/>
</dbReference>
<dbReference type="EMBL" id="KN575742">
    <property type="protein sequence ID" value="KHJ83017.1"/>
    <property type="molecule type" value="Genomic_DNA"/>
</dbReference>
<dbReference type="InterPro" id="IPR052709">
    <property type="entry name" value="Transposase-MT_Hybrid"/>
</dbReference>
<protein>
    <recommendedName>
        <fullName evidence="3">Tc1-like transposase DDE domain-containing protein</fullName>
    </recommendedName>
</protein>
<sequence>MLSIWWNCKKVIHWELLPASTTVTGDVYYSQLDCIEAALCGKQDKIFFPHENAHPHVAKETQKKLQCFERHILAHPTYSSDLAPTGYPSVSFVAQSFAGEAEKQFYDREQLERCLGDFFIKTQGIL</sequence>
<gene>
    <name evidence="1" type="ORF">OESDEN_17288</name>
</gene>
<dbReference type="InterPro" id="IPR036397">
    <property type="entry name" value="RNaseH_sf"/>
</dbReference>
<dbReference type="Gene3D" id="3.30.420.10">
    <property type="entry name" value="Ribonuclease H-like superfamily/Ribonuclease H"/>
    <property type="match status" value="1"/>
</dbReference>
<accession>A0A0B1SHL6</accession>
<reference evidence="1 2" key="1">
    <citation type="submission" date="2014-03" db="EMBL/GenBank/DDBJ databases">
        <title>Draft genome of the hookworm Oesophagostomum dentatum.</title>
        <authorList>
            <person name="Mitreva M."/>
        </authorList>
    </citation>
    <scope>NUCLEOTIDE SEQUENCE [LARGE SCALE GENOMIC DNA]</scope>
    <source>
        <strain evidence="1 2">OD-Hann</strain>
    </source>
</reference>
<organism evidence="1 2">
    <name type="scientific">Oesophagostomum dentatum</name>
    <name type="common">Nodular worm</name>
    <dbReference type="NCBI Taxonomy" id="61180"/>
    <lineage>
        <taxon>Eukaryota</taxon>
        <taxon>Metazoa</taxon>
        <taxon>Ecdysozoa</taxon>
        <taxon>Nematoda</taxon>
        <taxon>Chromadorea</taxon>
        <taxon>Rhabditida</taxon>
        <taxon>Rhabditina</taxon>
        <taxon>Rhabditomorpha</taxon>
        <taxon>Strongyloidea</taxon>
        <taxon>Strongylidae</taxon>
        <taxon>Oesophagostomum</taxon>
    </lineage>
</organism>
<dbReference type="AlphaFoldDB" id="A0A0B1SHL6"/>
<dbReference type="PANTHER" id="PTHR46060:SF1">
    <property type="entry name" value="MARINER MOS1 TRANSPOSASE-LIKE PROTEIN"/>
    <property type="match status" value="1"/>
</dbReference>
<dbReference type="Pfam" id="PF01359">
    <property type="entry name" value="Transposase_1"/>
    <property type="match status" value="1"/>
</dbReference>
<evidence type="ECO:0000313" key="2">
    <source>
        <dbReference type="Proteomes" id="UP000053660"/>
    </source>
</evidence>
<keyword evidence="2" id="KW-1185">Reference proteome</keyword>